<dbReference type="EMBL" id="OZ034820">
    <property type="protein sequence ID" value="CAL1399091.1"/>
    <property type="molecule type" value="Genomic_DNA"/>
</dbReference>
<name>A0AAV2FL95_9ROSI</name>
<protein>
    <recommendedName>
        <fullName evidence="1">Reverse transcriptase Ty1/copia-type domain-containing protein</fullName>
    </recommendedName>
</protein>
<dbReference type="SUPFAM" id="SSF56672">
    <property type="entry name" value="DNA/RNA polymerases"/>
    <property type="match status" value="1"/>
</dbReference>
<evidence type="ECO:0000313" key="3">
    <source>
        <dbReference type="Proteomes" id="UP001497516"/>
    </source>
</evidence>
<feature type="domain" description="Reverse transcriptase Ty1/copia-type" evidence="1">
    <location>
        <begin position="1"/>
        <end position="94"/>
    </location>
</feature>
<dbReference type="InterPro" id="IPR013103">
    <property type="entry name" value="RVT_2"/>
</dbReference>
<evidence type="ECO:0000259" key="1">
    <source>
        <dbReference type="Pfam" id="PF07727"/>
    </source>
</evidence>
<reference evidence="2 3" key="1">
    <citation type="submission" date="2024-04" db="EMBL/GenBank/DDBJ databases">
        <authorList>
            <person name="Fracassetti M."/>
        </authorList>
    </citation>
    <scope>NUCLEOTIDE SEQUENCE [LARGE SCALE GENOMIC DNA]</scope>
</reference>
<keyword evidence="3" id="KW-1185">Reference proteome</keyword>
<sequence length="97" mass="10995">MDVSNAFLHGDMDEEVYLEIPPGVDVPKDSCLVFNLKKSLYGLKQASRQWFAKLTNRLLKNGLSQTPPDYSVFVSWIQGRVVVVLVYVDDILITTFT</sequence>
<organism evidence="2 3">
    <name type="scientific">Linum trigynum</name>
    <dbReference type="NCBI Taxonomy" id="586398"/>
    <lineage>
        <taxon>Eukaryota</taxon>
        <taxon>Viridiplantae</taxon>
        <taxon>Streptophyta</taxon>
        <taxon>Embryophyta</taxon>
        <taxon>Tracheophyta</taxon>
        <taxon>Spermatophyta</taxon>
        <taxon>Magnoliopsida</taxon>
        <taxon>eudicotyledons</taxon>
        <taxon>Gunneridae</taxon>
        <taxon>Pentapetalae</taxon>
        <taxon>rosids</taxon>
        <taxon>fabids</taxon>
        <taxon>Malpighiales</taxon>
        <taxon>Linaceae</taxon>
        <taxon>Linum</taxon>
    </lineage>
</organism>
<gene>
    <name evidence="2" type="ORF">LTRI10_LOCUS39285</name>
</gene>
<proteinExistence type="predicted"/>
<dbReference type="Proteomes" id="UP001497516">
    <property type="component" value="Chromosome 7"/>
</dbReference>
<dbReference type="Pfam" id="PF07727">
    <property type="entry name" value="RVT_2"/>
    <property type="match status" value="1"/>
</dbReference>
<dbReference type="InterPro" id="IPR043502">
    <property type="entry name" value="DNA/RNA_pol_sf"/>
</dbReference>
<accession>A0AAV2FL95</accession>
<evidence type="ECO:0000313" key="2">
    <source>
        <dbReference type="EMBL" id="CAL1399091.1"/>
    </source>
</evidence>
<dbReference type="AlphaFoldDB" id="A0AAV2FL95"/>